<sequence>MCYHSKIFVVLVCSLLLSISTGWAYTEIPVDNGGAVTGQVTMKGDDPESLAYNLALFPDPAFCGRISTGTGWRLYDQFQVSADGALQNAIVILEGIHQGKPFTMPPAVVEAKDCIFSPNTLVVRNQQEIRFLNMDPIVHDIQLYETAPNGSSIIFHRPLRMNPYHSMLEPQDHDHRPGEPLIDTFQFTKGRRIFLAECGQHPYMQTWGLAVTNPYYAITDKDGRFTISDIPEGVYSLIAWHPWIGGILEMKVVVLANDTLKTQFIFDAPPIRKNSHTTMVKNPHFSFDAIGRDGKIVPDVIPDHEVQNTPHHHH</sequence>
<dbReference type="SUPFAM" id="SSF117074">
    <property type="entry name" value="Hypothetical protein PA1324"/>
    <property type="match status" value="1"/>
</dbReference>
<dbReference type="RefSeq" id="WP_313833193.1">
    <property type="nucleotide sequence ID" value="NZ_JAQOUE010000001.1"/>
</dbReference>
<dbReference type="EMBL" id="JAQOUE010000001">
    <property type="protein sequence ID" value="MDT7042743.1"/>
    <property type="molecule type" value="Genomic_DNA"/>
</dbReference>
<dbReference type="Proteomes" id="UP001250932">
    <property type="component" value="Unassembled WGS sequence"/>
</dbReference>
<comment type="caution">
    <text evidence="2">The sequence shown here is derived from an EMBL/GenBank/DDBJ whole genome shotgun (WGS) entry which is preliminary data.</text>
</comment>
<feature type="chain" id="PRO_5047376103" evidence="1">
    <location>
        <begin position="25"/>
        <end position="314"/>
    </location>
</feature>
<dbReference type="SUPFAM" id="SSF49503">
    <property type="entry name" value="Cupredoxins"/>
    <property type="match status" value="1"/>
</dbReference>
<protein>
    <submittedName>
        <fullName evidence="2">Carboxypeptidase regulatory-like domain-containing protein</fullName>
    </submittedName>
</protein>
<name>A0ABU3K8V2_9BACT</name>
<proteinExistence type="predicted"/>
<evidence type="ECO:0000313" key="2">
    <source>
        <dbReference type="EMBL" id="MDT7042743.1"/>
    </source>
</evidence>
<feature type="signal peptide" evidence="1">
    <location>
        <begin position="1"/>
        <end position="24"/>
    </location>
</feature>
<reference evidence="2 3" key="1">
    <citation type="journal article" date="2023" name="ISME J.">
        <title>Cultivation and genomic characterization of novel and ubiquitous marine nitrite-oxidizing bacteria from the Nitrospirales.</title>
        <authorList>
            <person name="Mueller A.J."/>
            <person name="Daebeler A."/>
            <person name="Herbold C.W."/>
            <person name="Kirkegaard R.H."/>
            <person name="Daims H."/>
        </authorList>
    </citation>
    <scope>NUCLEOTIDE SEQUENCE [LARGE SCALE GENOMIC DNA]</scope>
    <source>
        <strain evidence="2 3">EB</strain>
    </source>
</reference>
<keyword evidence="1" id="KW-0732">Signal</keyword>
<gene>
    <name evidence="2" type="ORF">PPG34_10305</name>
</gene>
<keyword evidence="3" id="KW-1185">Reference proteome</keyword>
<evidence type="ECO:0000313" key="3">
    <source>
        <dbReference type="Proteomes" id="UP001250932"/>
    </source>
</evidence>
<dbReference type="InterPro" id="IPR008972">
    <property type="entry name" value="Cupredoxin"/>
</dbReference>
<organism evidence="2 3">
    <name type="scientific">Candidatus Nitronereus thalassa</name>
    <dbReference type="NCBI Taxonomy" id="3020898"/>
    <lineage>
        <taxon>Bacteria</taxon>
        <taxon>Pseudomonadati</taxon>
        <taxon>Nitrospirota</taxon>
        <taxon>Nitrospiria</taxon>
        <taxon>Nitrospirales</taxon>
        <taxon>Nitrospiraceae</taxon>
        <taxon>Candidatus Nitronereus</taxon>
    </lineage>
</organism>
<evidence type="ECO:0000256" key="1">
    <source>
        <dbReference type="SAM" id="SignalP"/>
    </source>
</evidence>
<accession>A0ABU3K8V2</accession>